<keyword evidence="6" id="KW-0067">ATP-binding</keyword>
<evidence type="ECO:0000256" key="2">
    <source>
        <dbReference type="ARBA" id="ARBA00013253"/>
    </source>
</evidence>
<dbReference type="GO" id="GO:0003848">
    <property type="term" value="F:2-amino-4-hydroxy-6-hydroxymethyldihydropteridine diphosphokinase activity"/>
    <property type="evidence" value="ECO:0007669"/>
    <property type="project" value="UniProtKB-EC"/>
</dbReference>
<gene>
    <name evidence="9" type="primary">folK</name>
    <name evidence="9" type="ORF">K8G79_11305</name>
</gene>
<sequence>MSERAYIGVGSNLGDRTLRCQEAIRAISKIAGVTAIDASSFYETTPVPPASGGWFINGVVSVQTQLTPEALLFELRRIEQSMGRAAERARGADRSIDLDLLLVGSQVVEQPDLVLPHPRLHQRRFVLVPLCELDPNLRHPVFGVTMQELLHRLDDPSLVRLLMSAEKSIPREDG</sequence>
<evidence type="ECO:0000256" key="6">
    <source>
        <dbReference type="ARBA" id="ARBA00022840"/>
    </source>
</evidence>
<dbReference type="PANTHER" id="PTHR43071:SF1">
    <property type="entry name" value="2-AMINO-4-HYDROXY-6-HYDROXYMETHYLDIHYDROPTERIDINE PYROPHOSPHOKINASE"/>
    <property type="match status" value="1"/>
</dbReference>
<keyword evidence="7" id="KW-0289">Folate biosynthesis</keyword>
<dbReference type="EMBL" id="JAIOIU010000142">
    <property type="protein sequence ID" value="MBZ0160705.1"/>
    <property type="molecule type" value="Genomic_DNA"/>
</dbReference>
<dbReference type="GO" id="GO:0046656">
    <property type="term" value="P:folic acid biosynthetic process"/>
    <property type="evidence" value="ECO:0007669"/>
    <property type="project" value="UniProtKB-KW"/>
</dbReference>
<dbReference type="NCBIfam" id="TIGR01498">
    <property type="entry name" value="folK"/>
    <property type="match status" value="1"/>
</dbReference>
<keyword evidence="3 9" id="KW-0808">Transferase</keyword>
<comment type="caution">
    <text evidence="9">The sequence shown here is derived from an EMBL/GenBank/DDBJ whole genome shotgun (WGS) entry which is preliminary data.</text>
</comment>
<evidence type="ECO:0000259" key="8">
    <source>
        <dbReference type="Pfam" id="PF01288"/>
    </source>
</evidence>
<name>A0AAJ1ALI3_9BACT</name>
<evidence type="ECO:0000313" key="9">
    <source>
        <dbReference type="EMBL" id="MBZ0160705.1"/>
    </source>
</evidence>
<dbReference type="GO" id="GO:0005524">
    <property type="term" value="F:ATP binding"/>
    <property type="evidence" value="ECO:0007669"/>
    <property type="project" value="UniProtKB-KW"/>
</dbReference>
<dbReference type="InterPro" id="IPR000550">
    <property type="entry name" value="Hppk"/>
</dbReference>
<evidence type="ECO:0000256" key="5">
    <source>
        <dbReference type="ARBA" id="ARBA00022777"/>
    </source>
</evidence>
<proteinExistence type="predicted"/>
<accession>A0AAJ1ALI3</accession>
<dbReference type="CDD" id="cd00483">
    <property type="entry name" value="HPPK"/>
    <property type="match status" value="1"/>
</dbReference>
<dbReference type="GO" id="GO:0016301">
    <property type="term" value="F:kinase activity"/>
    <property type="evidence" value="ECO:0007669"/>
    <property type="project" value="UniProtKB-KW"/>
</dbReference>
<evidence type="ECO:0000256" key="7">
    <source>
        <dbReference type="ARBA" id="ARBA00022909"/>
    </source>
</evidence>
<dbReference type="EC" id="2.7.6.3" evidence="2"/>
<dbReference type="Gene3D" id="3.30.70.560">
    <property type="entry name" value="7,8-Dihydro-6-hydroxymethylpterin-pyrophosphokinase HPPK"/>
    <property type="match status" value="1"/>
</dbReference>
<keyword evidence="5" id="KW-0418">Kinase</keyword>
<evidence type="ECO:0000256" key="4">
    <source>
        <dbReference type="ARBA" id="ARBA00022741"/>
    </source>
</evidence>
<protein>
    <recommendedName>
        <fullName evidence="2">2-amino-4-hydroxy-6-hydroxymethyldihydropteridine diphosphokinase</fullName>
        <ecNumber evidence="2">2.7.6.3</ecNumber>
    </recommendedName>
</protein>
<feature type="domain" description="7,8-dihydro-6-hydroxymethylpterin-pyrophosphokinase" evidence="8">
    <location>
        <begin position="6"/>
        <end position="135"/>
    </location>
</feature>
<dbReference type="Proteomes" id="UP001197609">
    <property type="component" value="Unassembled WGS sequence"/>
</dbReference>
<keyword evidence="4" id="KW-0547">Nucleotide-binding</keyword>
<evidence type="ECO:0000313" key="10">
    <source>
        <dbReference type="Proteomes" id="UP001197609"/>
    </source>
</evidence>
<evidence type="ECO:0000256" key="3">
    <source>
        <dbReference type="ARBA" id="ARBA00022679"/>
    </source>
</evidence>
<dbReference type="InterPro" id="IPR035907">
    <property type="entry name" value="Hppk_sf"/>
</dbReference>
<dbReference type="PANTHER" id="PTHR43071">
    <property type="entry name" value="2-AMINO-4-HYDROXY-6-HYDROXYMETHYLDIHYDROPTERIDINE PYROPHOSPHOKINASE"/>
    <property type="match status" value="1"/>
</dbReference>
<dbReference type="SUPFAM" id="SSF55083">
    <property type="entry name" value="6-hydroxymethyl-7,8-dihydropterin pyrophosphokinase, HPPK"/>
    <property type="match status" value="1"/>
</dbReference>
<organism evidence="9 10">
    <name type="scientific">Candidatus Methylomirabilis tolerans</name>
    <dbReference type="NCBI Taxonomy" id="3123416"/>
    <lineage>
        <taxon>Bacteria</taxon>
        <taxon>Candidatus Methylomirabilota</taxon>
        <taxon>Candidatus Methylomirabilia</taxon>
        <taxon>Candidatus Methylomirabilales</taxon>
        <taxon>Candidatus Methylomirabilaceae</taxon>
        <taxon>Candidatus Methylomirabilis</taxon>
    </lineage>
</organism>
<dbReference type="AlphaFoldDB" id="A0AAJ1ALI3"/>
<comment type="pathway">
    <text evidence="1">Cofactor biosynthesis; tetrahydrofolate biosynthesis; 2-amino-4-hydroxy-6-hydroxymethyl-7,8-dihydropteridine diphosphate from 7,8-dihydroneopterin triphosphate: step 4/4.</text>
</comment>
<reference evidence="9 10" key="1">
    <citation type="journal article" date="2021" name="bioRxiv">
        <title>Unraveling nitrogen, sulfur and carbon metabolic pathways and microbial community transcriptional responses to substrate deprivation and toxicity stresses in a bioreactor mimicking anoxic brackish coastal sediment conditions.</title>
        <authorList>
            <person name="Martins P.D."/>
            <person name="Echeveste M.J."/>
            <person name="Arshad A."/>
            <person name="Kurth J."/>
            <person name="Ouboter H."/>
            <person name="Jetten M.S.M."/>
            <person name="Welte C.U."/>
        </authorList>
    </citation>
    <scope>NUCLEOTIDE SEQUENCE [LARGE SCALE GENOMIC DNA]</scope>
    <source>
        <strain evidence="9">MAG_38</strain>
    </source>
</reference>
<evidence type="ECO:0000256" key="1">
    <source>
        <dbReference type="ARBA" id="ARBA00005051"/>
    </source>
</evidence>
<dbReference type="Pfam" id="PF01288">
    <property type="entry name" value="HPPK"/>
    <property type="match status" value="1"/>
</dbReference>